<evidence type="ECO:0000313" key="2">
    <source>
        <dbReference type="EMBL" id="SKA20081.1"/>
    </source>
</evidence>
<dbReference type="SUPFAM" id="SSF54593">
    <property type="entry name" value="Glyoxalase/Bleomycin resistance protein/Dihydroxybiphenyl dioxygenase"/>
    <property type="match status" value="1"/>
</dbReference>
<dbReference type="PANTHER" id="PTHR36503">
    <property type="entry name" value="BLR2520 PROTEIN"/>
    <property type="match status" value="1"/>
</dbReference>
<accession>A0A1T4RWX5</accession>
<dbReference type="Gene3D" id="3.10.180.10">
    <property type="entry name" value="2,3-Dihydroxybiphenyl 1,2-Dioxygenase, domain 1"/>
    <property type="match status" value="1"/>
</dbReference>
<dbReference type="EMBL" id="FUWS01000007">
    <property type="protein sequence ID" value="SKA20081.1"/>
    <property type="molecule type" value="Genomic_DNA"/>
</dbReference>
<proteinExistence type="predicted"/>
<dbReference type="Pfam" id="PF22677">
    <property type="entry name" value="Ble-like_N"/>
    <property type="match status" value="1"/>
</dbReference>
<sequence>MNRKIFVNLPVADLKRSVDFFTALGFTFDQRFTDDNATCMIVGPDSSVMLLVRDFFEGFTMSRKAADTTTQAEAIIALSAESRQEVDAIVDAALASGGAPSIDTIDQGAMYSRSFQDPDGHLWEVIHMDIAALEEETE</sequence>
<dbReference type="Proteomes" id="UP000190637">
    <property type="component" value="Unassembled WGS sequence"/>
</dbReference>
<name>A0A1T4RWX5_9ACTN</name>
<keyword evidence="3" id="KW-1185">Reference proteome</keyword>
<gene>
    <name evidence="2" type="ORF">SAMN02745673_03039</name>
</gene>
<dbReference type="AlphaFoldDB" id="A0A1T4RWX5"/>
<dbReference type="InterPro" id="IPR029068">
    <property type="entry name" value="Glyas_Bleomycin-R_OHBP_Dase"/>
</dbReference>
<dbReference type="InterPro" id="IPR053863">
    <property type="entry name" value="Glyoxy/Ble-like_N"/>
</dbReference>
<dbReference type="RefSeq" id="WP_078762326.1">
    <property type="nucleotide sequence ID" value="NZ_FUWS01000007.1"/>
</dbReference>
<evidence type="ECO:0000259" key="1">
    <source>
        <dbReference type="PROSITE" id="PS51819"/>
    </source>
</evidence>
<dbReference type="PANTHER" id="PTHR36503:SF2">
    <property type="entry name" value="BLR2408 PROTEIN"/>
    <property type="match status" value="1"/>
</dbReference>
<protein>
    <recommendedName>
        <fullName evidence="1">VOC domain-containing protein</fullName>
    </recommendedName>
</protein>
<organism evidence="2 3">
    <name type="scientific">Marinactinospora thermotolerans DSM 45154</name>
    <dbReference type="NCBI Taxonomy" id="1122192"/>
    <lineage>
        <taxon>Bacteria</taxon>
        <taxon>Bacillati</taxon>
        <taxon>Actinomycetota</taxon>
        <taxon>Actinomycetes</taxon>
        <taxon>Streptosporangiales</taxon>
        <taxon>Nocardiopsidaceae</taxon>
        <taxon>Marinactinospora</taxon>
    </lineage>
</organism>
<reference evidence="2 3" key="1">
    <citation type="submission" date="2017-02" db="EMBL/GenBank/DDBJ databases">
        <authorList>
            <person name="Peterson S.W."/>
        </authorList>
    </citation>
    <scope>NUCLEOTIDE SEQUENCE [LARGE SCALE GENOMIC DNA]</scope>
    <source>
        <strain evidence="2 3">DSM 45154</strain>
    </source>
</reference>
<dbReference type="STRING" id="1122192.SAMN02745673_03039"/>
<dbReference type="InterPro" id="IPR037523">
    <property type="entry name" value="VOC_core"/>
</dbReference>
<feature type="domain" description="VOC" evidence="1">
    <location>
        <begin position="3"/>
        <end position="128"/>
    </location>
</feature>
<dbReference type="OrthoDB" id="4265398at2"/>
<evidence type="ECO:0000313" key="3">
    <source>
        <dbReference type="Proteomes" id="UP000190637"/>
    </source>
</evidence>
<dbReference type="PROSITE" id="PS51819">
    <property type="entry name" value="VOC"/>
    <property type="match status" value="1"/>
</dbReference>